<dbReference type="SUPFAM" id="SSF55729">
    <property type="entry name" value="Acyl-CoA N-acyltransferases (Nat)"/>
    <property type="match status" value="1"/>
</dbReference>
<keyword evidence="1 4" id="KW-0808">Transferase</keyword>
<protein>
    <submittedName>
        <fullName evidence="4">RimJ/RimL family protein N-acetyltransferase</fullName>
    </submittedName>
</protein>
<name>A0A316HZ01_9GAMM</name>
<evidence type="ECO:0000256" key="2">
    <source>
        <dbReference type="ARBA" id="ARBA00023315"/>
    </source>
</evidence>
<evidence type="ECO:0000256" key="1">
    <source>
        <dbReference type="ARBA" id="ARBA00022679"/>
    </source>
</evidence>
<dbReference type="InterPro" id="IPR000182">
    <property type="entry name" value="GNAT_dom"/>
</dbReference>
<gene>
    <name evidence="4" type="ORF">C7456_108224</name>
</gene>
<feature type="domain" description="N-acetyltransferase" evidence="3">
    <location>
        <begin position="28"/>
        <end position="182"/>
    </location>
</feature>
<dbReference type="CDD" id="cd04301">
    <property type="entry name" value="NAT_SF"/>
    <property type="match status" value="1"/>
</dbReference>
<dbReference type="GO" id="GO:0016747">
    <property type="term" value="F:acyltransferase activity, transferring groups other than amino-acyl groups"/>
    <property type="evidence" value="ECO:0007669"/>
    <property type="project" value="InterPro"/>
</dbReference>
<dbReference type="Proteomes" id="UP000245812">
    <property type="component" value="Unassembled WGS sequence"/>
</dbReference>
<dbReference type="InterPro" id="IPR016181">
    <property type="entry name" value="Acyl_CoA_acyltransferase"/>
</dbReference>
<dbReference type="Pfam" id="PF00583">
    <property type="entry name" value="Acetyltransf_1"/>
    <property type="match status" value="1"/>
</dbReference>
<evidence type="ECO:0000313" key="5">
    <source>
        <dbReference type="Proteomes" id="UP000245812"/>
    </source>
</evidence>
<comment type="caution">
    <text evidence="4">The sequence shown here is derived from an EMBL/GenBank/DDBJ whole genome shotgun (WGS) entry which is preliminary data.</text>
</comment>
<dbReference type="Gene3D" id="3.40.630.30">
    <property type="match status" value="1"/>
</dbReference>
<keyword evidence="5" id="KW-1185">Reference proteome</keyword>
<proteinExistence type="predicted"/>
<dbReference type="RefSeq" id="WP_245889857.1">
    <property type="nucleotide sequence ID" value="NZ_MSZV01000022.1"/>
</dbReference>
<dbReference type="AlphaFoldDB" id="A0A316HZ01"/>
<sequence>MSAAEALAFPAARAAWLPAPGNDLPAGLGWRDARDEDLPFLRALYGDVRAAELAAVAWPDEARRSFLDSQFALQHRHYAAHYRPADYLVVEWEGRPVGRLYLHRGEREALVIDIALLGASRGRGIGSALLRLVQETALRDGLEAVTLHVERRNAAARRLYERLGFAVEGGSGQHLRMRWPAAERVS</sequence>
<evidence type="ECO:0000259" key="3">
    <source>
        <dbReference type="PROSITE" id="PS51186"/>
    </source>
</evidence>
<evidence type="ECO:0000313" key="4">
    <source>
        <dbReference type="EMBL" id="PWK85928.1"/>
    </source>
</evidence>
<dbReference type="EMBL" id="QGHC01000008">
    <property type="protein sequence ID" value="PWK85928.1"/>
    <property type="molecule type" value="Genomic_DNA"/>
</dbReference>
<dbReference type="PROSITE" id="PS51186">
    <property type="entry name" value="GNAT"/>
    <property type="match status" value="1"/>
</dbReference>
<reference evidence="4 5" key="1">
    <citation type="submission" date="2018-05" db="EMBL/GenBank/DDBJ databases">
        <title>Genomic Encyclopedia of Type Strains, Phase IV (KMG-IV): sequencing the most valuable type-strain genomes for metagenomic binning, comparative biology and taxonomic classification.</title>
        <authorList>
            <person name="Goeker M."/>
        </authorList>
    </citation>
    <scope>NUCLEOTIDE SEQUENCE [LARGE SCALE GENOMIC DNA]</scope>
    <source>
        <strain evidence="4 5">DSM 14263</strain>
    </source>
</reference>
<accession>A0A316HZ01</accession>
<organism evidence="4 5">
    <name type="scientific">Fulvimonas soli</name>
    <dbReference type="NCBI Taxonomy" id="155197"/>
    <lineage>
        <taxon>Bacteria</taxon>
        <taxon>Pseudomonadati</taxon>
        <taxon>Pseudomonadota</taxon>
        <taxon>Gammaproteobacteria</taxon>
        <taxon>Lysobacterales</taxon>
        <taxon>Rhodanobacteraceae</taxon>
        <taxon>Fulvimonas</taxon>
    </lineage>
</organism>
<dbReference type="PANTHER" id="PTHR43420">
    <property type="entry name" value="ACETYLTRANSFERASE"/>
    <property type="match status" value="1"/>
</dbReference>
<keyword evidence="2" id="KW-0012">Acyltransferase</keyword>
<dbReference type="InterPro" id="IPR050680">
    <property type="entry name" value="YpeA/RimI_acetyltransf"/>
</dbReference>